<organism evidence="1">
    <name type="scientific">Aeromonas salmonicida subsp. salmonicida</name>
    <dbReference type="NCBI Taxonomy" id="29491"/>
    <lineage>
        <taxon>Bacteria</taxon>
        <taxon>Pseudomonadati</taxon>
        <taxon>Pseudomonadota</taxon>
        <taxon>Gammaproteobacteria</taxon>
        <taxon>Aeromonadales</taxon>
        <taxon>Aeromonadaceae</taxon>
        <taxon>Aeromonas</taxon>
    </lineage>
</organism>
<reference evidence="1" key="1">
    <citation type="journal article" date="2016" name="Sci. Rep.">
        <title>Diversity of antibiotic-resistance genes in Canadian isolates of Aeromonas salmonicida subsp. salmonicida: dominance of pSN254b and discovery of pAsa8.</title>
        <authorList>
            <person name="Trudel M.V."/>
            <person name="Vincent A.T."/>
            <person name="Attere S.A."/>
            <person name="Labbe M."/>
            <person name="Derome N."/>
            <person name="Culley A.I."/>
            <person name="Charette S.J."/>
        </authorList>
    </citation>
    <scope>NUCLEOTIDE SEQUENCE</scope>
    <source>
        <strain evidence="1">M16474-11</strain>
        <plasmid evidence="1">pAsa8</plasmid>
    </source>
</reference>
<sequence length="166" mass="19011">MVESINGLPPVDKNELIAAGKYFGRIFLEYVWNLPQYRGAKGKDELSHELLTIGMAEREAQKDTLQVKAIIGMICSRQNIPYWLNYAAMKLALENNFKPVHPADSIGIVATSLKDFQSGYSKRESNQIKLSSLMSYIDMTYHVVLPEAHYPIIIAYLEHRRYEVMK</sequence>
<accession>A0A1I9S274</accession>
<geneLocation type="plasmid" evidence="1">
    <name>pAsa8</name>
</geneLocation>
<evidence type="ECO:0000313" key="1">
    <source>
        <dbReference type="EMBL" id="AOZ60666.1"/>
    </source>
</evidence>
<protein>
    <submittedName>
        <fullName evidence="1">Uncharacterized protein</fullName>
    </submittedName>
</protein>
<dbReference type="AlphaFoldDB" id="A0A1I9S274"/>
<dbReference type="EMBL" id="KX364409">
    <property type="protein sequence ID" value="AOZ60666.1"/>
    <property type="molecule type" value="Genomic_DNA"/>
</dbReference>
<keyword evidence="1" id="KW-0614">Plasmid</keyword>
<proteinExistence type="predicted"/>
<dbReference type="RefSeq" id="WP_042040492.1">
    <property type="nucleotide sequence ID" value="NZ_KX364409.1"/>
</dbReference>
<name>A0A1I9S274_AERSS</name>